<evidence type="ECO:0000313" key="6">
    <source>
        <dbReference type="Proteomes" id="UP000054826"/>
    </source>
</evidence>
<dbReference type="Proteomes" id="UP000054826">
    <property type="component" value="Unassembled WGS sequence"/>
</dbReference>
<dbReference type="EMBL" id="JYDR01000020">
    <property type="protein sequence ID" value="KRY75110.1"/>
    <property type="molecule type" value="Genomic_DNA"/>
</dbReference>
<evidence type="ECO:0000313" key="1">
    <source>
        <dbReference type="EMBL" id="KRY75110.1"/>
    </source>
</evidence>
<dbReference type="Proteomes" id="UP000054805">
    <property type="component" value="Unassembled WGS sequence"/>
</dbReference>
<evidence type="ECO:0000313" key="5">
    <source>
        <dbReference type="Proteomes" id="UP000054805"/>
    </source>
</evidence>
<dbReference type="EMBL" id="JYDV01000010">
    <property type="protein sequence ID" value="KRZ43235.1"/>
    <property type="molecule type" value="Genomic_DNA"/>
</dbReference>
<evidence type="ECO:0000313" key="2">
    <source>
        <dbReference type="EMBL" id="KRZ31101.1"/>
    </source>
</evidence>
<dbReference type="Proteomes" id="UP000054632">
    <property type="component" value="Unassembled WGS sequence"/>
</dbReference>
<evidence type="ECO:0000313" key="4">
    <source>
        <dbReference type="Proteomes" id="UP000054632"/>
    </source>
</evidence>
<comment type="caution">
    <text evidence="3">The sequence shown here is derived from an EMBL/GenBank/DDBJ whole genome shotgun (WGS) entry which is preliminary data.</text>
</comment>
<sequence>MIAESVVGLALNVLHEVKKKSKDHYRLRYVVKSSKMIQPDTWKQKNNILKKFSISPTAVLYELPDAPCVTIPFSGSQSSKCSGWIFKRFIKFFKQECKKS</sequence>
<keyword evidence="5" id="KW-1185">Reference proteome</keyword>
<accession>A0A0V1K7R2</accession>
<gene>
    <name evidence="1" type="ORF">T4A_13236</name>
    <name evidence="2" type="ORF">T4B_4463</name>
    <name evidence="3" type="ORF">T4C_11126</name>
</gene>
<name>A0A0V1K7R2_TRIPS</name>
<organism evidence="3 6">
    <name type="scientific">Trichinella pseudospiralis</name>
    <name type="common">Parasitic roundworm</name>
    <dbReference type="NCBI Taxonomy" id="6337"/>
    <lineage>
        <taxon>Eukaryota</taxon>
        <taxon>Metazoa</taxon>
        <taxon>Ecdysozoa</taxon>
        <taxon>Nematoda</taxon>
        <taxon>Enoplea</taxon>
        <taxon>Dorylaimia</taxon>
        <taxon>Trichinellida</taxon>
        <taxon>Trichinellidae</taxon>
        <taxon>Trichinella</taxon>
    </lineage>
</organism>
<protein>
    <submittedName>
        <fullName evidence="3">Uncharacterized protein</fullName>
    </submittedName>
</protein>
<evidence type="ECO:0000313" key="3">
    <source>
        <dbReference type="EMBL" id="KRZ43235.1"/>
    </source>
</evidence>
<dbReference type="AlphaFoldDB" id="A0A0V1K7R2"/>
<dbReference type="EMBL" id="JYDS01000028">
    <property type="protein sequence ID" value="KRZ31101.1"/>
    <property type="molecule type" value="Genomic_DNA"/>
</dbReference>
<reference evidence="4 5" key="1">
    <citation type="submission" date="2015-01" db="EMBL/GenBank/DDBJ databases">
        <title>Evolution of Trichinella species and genotypes.</title>
        <authorList>
            <person name="Korhonen P.K."/>
            <person name="Edoardo P."/>
            <person name="Giuseppe L.R."/>
            <person name="Gasser R.B."/>
        </authorList>
    </citation>
    <scope>NUCLEOTIDE SEQUENCE [LARGE SCALE GENOMIC DNA]</scope>
    <source>
        <strain evidence="1">ISS13</strain>
        <strain evidence="3">ISS176</strain>
        <strain evidence="2">ISS588</strain>
    </source>
</reference>
<proteinExistence type="predicted"/>